<sequence length="88" mass="10382">KIKKTFLNNGKILRKIKLFLNRLRLKNLQYSKILLIILAITNLFLKTKKNVTQMHYLNTRALLTLREIPLLSKKITNCLKSSGFVKIW</sequence>
<protein>
    <submittedName>
        <fullName evidence="2 3">Uncharacterized protein</fullName>
    </submittedName>
</protein>
<keyword evidence="1" id="KW-0812">Transmembrane</keyword>
<feature type="non-terminal residue" evidence="2">
    <location>
        <position position="88"/>
    </location>
</feature>
<reference evidence="2" key="3">
    <citation type="submission" date="2010-09" db="EMBL/GenBank/DDBJ databases">
        <title>Annotation of Gaeumannomyces graminis var. tritici R3-111a-1.</title>
        <authorList>
            <consortium name="The Broad Institute Genome Sequencing Platform"/>
            <person name="Ma L.-J."/>
            <person name="Dead R."/>
            <person name="Young S.K."/>
            <person name="Zeng Q."/>
            <person name="Gargeya S."/>
            <person name="Fitzgerald M."/>
            <person name="Haas B."/>
            <person name="Abouelleil A."/>
            <person name="Alvarado L."/>
            <person name="Arachchi H.M."/>
            <person name="Berlin A."/>
            <person name="Brown A."/>
            <person name="Chapman S.B."/>
            <person name="Chen Z."/>
            <person name="Dunbar C."/>
            <person name="Freedman E."/>
            <person name="Gearin G."/>
            <person name="Gellesch M."/>
            <person name="Goldberg J."/>
            <person name="Griggs A."/>
            <person name="Gujja S."/>
            <person name="Heiman D."/>
            <person name="Howarth C."/>
            <person name="Larson L."/>
            <person name="Lui A."/>
            <person name="MacDonald P.J.P."/>
            <person name="Mehta T."/>
            <person name="Montmayeur A."/>
            <person name="Murphy C."/>
            <person name="Neiman D."/>
            <person name="Pearson M."/>
            <person name="Priest M."/>
            <person name="Roberts A."/>
            <person name="Saif S."/>
            <person name="Shea T."/>
            <person name="Shenoy N."/>
            <person name="Sisk P."/>
            <person name="Stolte C."/>
            <person name="Sykes S."/>
            <person name="Yandava C."/>
            <person name="Wortman J."/>
            <person name="Nusbaum C."/>
            <person name="Birren B."/>
        </authorList>
    </citation>
    <scope>NUCLEOTIDE SEQUENCE</scope>
    <source>
        <strain evidence="2">R3-111a-1</strain>
    </source>
</reference>
<evidence type="ECO:0000313" key="3">
    <source>
        <dbReference type="EnsemblFungi" id="EJT75205"/>
    </source>
</evidence>
<feature type="transmembrane region" description="Helical" evidence="1">
    <location>
        <begin position="28"/>
        <end position="45"/>
    </location>
</feature>
<proteinExistence type="predicted"/>
<reference evidence="3" key="5">
    <citation type="submission" date="2018-04" db="UniProtKB">
        <authorList>
            <consortium name="EnsemblFungi"/>
        </authorList>
    </citation>
    <scope>IDENTIFICATION</scope>
    <source>
        <strain evidence="3">R3-111a-1</strain>
    </source>
</reference>
<reference evidence="4" key="1">
    <citation type="submission" date="2010-07" db="EMBL/GenBank/DDBJ databases">
        <title>The genome sequence of Gaeumannomyces graminis var. tritici strain R3-111a-1.</title>
        <authorList>
            <consortium name="The Broad Institute Genome Sequencing Platform"/>
            <person name="Ma L.-J."/>
            <person name="Dead R."/>
            <person name="Young S."/>
            <person name="Zeng Q."/>
            <person name="Koehrsen M."/>
            <person name="Alvarado L."/>
            <person name="Berlin A."/>
            <person name="Chapman S.B."/>
            <person name="Chen Z."/>
            <person name="Freedman E."/>
            <person name="Gellesch M."/>
            <person name="Goldberg J."/>
            <person name="Griggs A."/>
            <person name="Gujja S."/>
            <person name="Heilman E.R."/>
            <person name="Heiman D."/>
            <person name="Hepburn T."/>
            <person name="Howarth C."/>
            <person name="Jen D."/>
            <person name="Larson L."/>
            <person name="Mehta T."/>
            <person name="Neiman D."/>
            <person name="Pearson M."/>
            <person name="Roberts A."/>
            <person name="Saif S."/>
            <person name="Shea T."/>
            <person name="Shenoy N."/>
            <person name="Sisk P."/>
            <person name="Stolte C."/>
            <person name="Sykes S."/>
            <person name="Walk T."/>
            <person name="White J."/>
            <person name="Yandava C."/>
            <person name="Haas B."/>
            <person name="Nusbaum C."/>
            <person name="Birren B."/>
        </authorList>
    </citation>
    <scope>NUCLEOTIDE SEQUENCE [LARGE SCALE GENOMIC DNA]</scope>
    <source>
        <strain evidence="4">R3-111a-1</strain>
    </source>
</reference>
<gene>
    <name evidence="3" type="primary">20345600</name>
    <name evidence="2" type="ORF">GGTG_05142</name>
</gene>
<keyword evidence="4" id="KW-1185">Reference proteome</keyword>
<name>J8UKL1_GAET3</name>
<dbReference type="RefSeq" id="XP_009221205.1">
    <property type="nucleotide sequence ID" value="XM_009222941.1"/>
</dbReference>
<dbReference type="AlphaFoldDB" id="J8UKL1"/>
<dbReference type="GeneID" id="20345600"/>
<organism evidence="2">
    <name type="scientific">Gaeumannomyces tritici (strain R3-111a-1)</name>
    <name type="common">Wheat and barley take-all root rot fungus</name>
    <name type="synonym">Gaeumannomyces graminis var. tritici</name>
    <dbReference type="NCBI Taxonomy" id="644352"/>
    <lineage>
        <taxon>Eukaryota</taxon>
        <taxon>Fungi</taxon>
        <taxon>Dikarya</taxon>
        <taxon>Ascomycota</taxon>
        <taxon>Pezizomycotina</taxon>
        <taxon>Sordariomycetes</taxon>
        <taxon>Sordariomycetidae</taxon>
        <taxon>Magnaporthales</taxon>
        <taxon>Magnaporthaceae</taxon>
        <taxon>Gaeumannomyces</taxon>
    </lineage>
</organism>
<keyword evidence="1" id="KW-0472">Membrane</keyword>
<dbReference type="VEuPathDB" id="FungiDB:GGTG_05142"/>
<evidence type="ECO:0000256" key="1">
    <source>
        <dbReference type="SAM" id="Phobius"/>
    </source>
</evidence>
<dbReference type="EMBL" id="GL385397">
    <property type="protein sequence ID" value="EJT75205.1"/>
    <property type="molecule type" value="Genomic_DNA"/>
</dbReference>
<keyword evidence="1" id="KW-1133">Transmembrane helix</keyword>
<accession>J8UKL1</accession>
<evidence type="ECO:0000313" key="2">
    <source>
        <dbReference type="EMBL" id="EJT75205.1"/>
    </source>
</evidence>
<evidence type="ECO:0000313" key="4">
    <source>
        <dbReference type="Proteomes" id="UP000006039"/>
    </source>
</evidence>
<dbReference type="EnsemblFungi" id="EJT75205">
    <property type="protein sequence ID" value="EJT75205"/>
    <property type="gene ID" value="GGTG_05142"/>
</dbReference>
<dbReference type="Proteomes" id="UP000006039">
    <property type="component" value="Unassembled WGS sequence"/>
</dbReference>
<reference evidence="3" key="4">
    <citation type="journal article" date="2015" name="G3 (Bethesda)">
        <title>Genome sequences of three phytopathogenic species of the Magnaporthaceae family of fungi.</title>
        <authorList>
            <person name="Okagaki L.H."/>
            <person name="Nunes C.C."/>
            <person name="Sailsbery J."/>
            <person name="Clay B."/>
            <person name="Brown D."/>
            <person name="John T."/>
            <person name="Oh Y."/>
            <person name="Young N."/>
            <person name="Fitzgerald M."/>
            <person name="Haas B.J."/>
            <person name="Zeng Q."/>
            <person name="Young S."/>
            <person name="Adiconis X."/>
            <person name="Fan L."/>
            <person name="Levin J.Z."/>
            <person name="Mitchell T.K."/>
            <person name="Okubara P.A."/>
            <person name="Farman M.L."/>
            <person name="Kohn L.M."/>
            <person name="Birren B."/>
            <person name="Ma L.-J."/>
            <person name="Dean R.A."/>
        </authorList>
    </citation>
    <scope>NUCLEOTIDE SEQUENCE</scope>
    <source>
        <strain evidence="3">R3-111a-1</strain>
    </source>
</reference>
<reference evidence="2" key="2">
    <citation type="submission" date="2010-07" db="EMBL/GenBank/DDBJ databases">
        <authorList>
            <consortium name="The Broad Institute Genome Sequencing Platform"/>
            <consortium name="Broad Institute Genome Sequencing Center for Infectious Disease"/>
            <person name="Ma L.-J."/>
            <person name="Dead R."/>
            <person name="Young S."/>
            <person name="Zeng Q."/>
            <person name="Koehrsen M."/>
            <person name="Alvarado L."/>
            <person name="Berlin A."/>
            <person name="Chapman S.B."/>
            <person name="Chen Z."/>
            <person name="Freedman E."/>
            <person name="Gellesch M."/>
            <person name="Goldberg J."/>
            <person name="Griggs A."/>
            <person name="Gujja S."/>
            <person name="Heilman E.R."/>
            <person name="Heiman D."/>
            <person name="Hepburn T."/>
            <person name="Howarth C."/>
            <person name="Jen D."/>
            <person name="Larson L."/>
            <person name="Mehta T."/>
            <person name="Neiman D."/>
            <person name="Pearson M."/>
            <person name="Roberts A."/>
            <person name="Saif S."/>
            <person name="Shea T."/>
            <person name="Shenoy N."/>
            <person name="Sisk P."/>
            <person name="Stolte C."/>
            <person name="Sykes S."/>
            <person name="Walk T."/>
            <person name="White J."/>
            <person name="Yandava C."/>
            <person name="Haas B."/>
            <person name="Nusbaum C."/>
            <person name="Birren B."/>
        </authorList>
    </citation>
    <scope>NUCLEOTIDE SEQUENCE</scope>
    <source>
        <strain evidence="2">R3-111a-1</strain>
    </source>
</reference>